<evidence type="ECO:0008006" key="4">
    <source>
        <dbReference type="Google" id="ProtNLM"/>
    </source>
</evidence>
<evidence type="ECO:0000259" key="2">
    <source>
        <dbReference type="PROSITE" id="PS50942"/>
    </source>
</evidence>
<evidence type="ECO:0000313" key="3">
    <source>
        <dbReference type="EMBL" id="CRZ11106.1"/>
    </source>
</evidence>
<dbReference type="Gene3D" id="3.40.50.11500">
    <property type="match status" value="1"/>
</dbReference>
<name>A0A0H5RBC2_9EUKA</name>
<dbReference type="InterPro" id="IPR008942">
    <property type="entry name" value="ENTH_VHS"/>
</dbReference>
<dbReference type="InterPro" id="IPR051942">
    <property type="entry name" value="DENN_domain_containing_2"/>
</dbReference>
<dbReference type="InterPro" id="IPR037516">
    <property type="entry name" value="Tripartite_DENN"/>
</dbReference>
<dbReference type="PROSITE" id="PS50942">
    <property type="entry name" value="ENTH"/>
    <property type="match status" value="1"/>
</dbReference>
<dbReference type="EMBL" id="HACM01010664">
    <property type="protein sequence ID" value="CRZ11106.1"/>
    <property type="molecule type" value="Transcribed_RNA"/>
</dbReference>
<reference evidence="3" key="1">
    <citation type="submission" date="2015-04" db="EMBL/GenBank/DDBJ databases">
        <title>The genome sequence of the plant pathogenic Rhizarian Plasmodiophora brassicae reveals insights in its biotrophic life cycle and the origin of chitin synthesis.</title>
        <authorList>
            <person name="Schwelm A."/>
            <person name="Fogelqvist J."/>
            <person name="Knaust A."/>
            <person name="Julke S."/>
            <person name="Lilja T."/>
            <person name="Dhandapani V."/>
            <person name="Bonilla-Rosso G."/>
            <person name="Karlsson M."/>
            <person name="Shevchenko A."/>
            <person name="Choi S.R."/>
            <person name="Kim H.G."/>
            <person name="Park J.Y."/>
            <person name="Lim Y.P."/>
            <person name="Ludwig-Muller J."/>
            <person name="Dixelius C."/>
        </authorList>
    </citation>
    <scope>NUCLEOTIDE SEQUENCE</scope>
    <source>
        <tissue evidence="3">Potato root galls</tissue>
    </source>
</reference>
<dbReference type="SMART" id="SM00799">
    <property type="entry name" value="DENN"/>
    <property type="match status" value="1"/>
</dbReference>
<dbReference type="InterPro" id="IPR013809">
    <property type="entry name" value="ENTH"/>
</dbReference>
<dbReference type="Pfam" id="PF01417">
    <property type="entry name" value="ENTH"/>
    <property type="match status" value="1"/>
</dbReference>
<organism evidence="3">
    <name type="scientific">Spongospora subterranea</name>
    <dbReference type="NCBI Taxonomy" id="70186"/>
    <lineage>
        <taxon>Eukaryota</taxon>
        <taxon>Sar</taxon>
        <taxon>Rhizaria</taxon>
        <taxon>Endomyxa</taxon>
        <taxon>Phytomyxea</taxon>
        <taxon>Plasmodiophorida</taxon>
        <taxon>Plasmodiophoridae</taxon>
        <taxon>Spongospora</taxon>
    </lineage>
</organism>
<dbReference type="Gene3D" id="3.30.450.200">
    <property type="match status" value="1"/>
</dbReference>
<sequence length="783" mass="87318">MGEPLFTHFLVVRVASKEEDDDTGFGLSTKFCLCAPGHSRATVPLNIVRLCFPDLNGASHNNRMVSQQFKATCGADYIAFFRRHLLTSLKKQQNPTRSDQQPLECLCLITRYDLHEIFDSVMQQIQFRWLLSPNSVPPFLNALLKQEVPNTCGHIALALRGTGDAAHQKQENFLFHRPSFDHMAVSAQVLFEYLTVDNVMTLISSLLCEQRVIVTSSSISTISQCIFAAKSLLYPFKWLYEFVSVLPSYMLHHAFSPAPFLLGILANDMKFISRMHLHPTLVVKLDTNELETVGGPVDAVALPGVASAKLRSRLGQIAPQGMLSDRLKKGLNTIFGKSVDMDQILCSDAIYVSTMGFFVITFGNWRRCITNSAAGTPHFDLIKFLEAARNAPEDDFVFFGTFCRTKMFHAFAQELASHSQSTLTGETSAFCKLCSITARRDNQQDASVGFHSVLDALKPEMYPPRIGRIASVALELTSSTPSSMDRTHVLSSLAQATFSSLGLKELFGVVSYRLAGCQGRSWRHAAFAFDLLQVMISHGSDAVITILRDSISQYLPFLQYSHKEDEVQITIRNQAENLVKQILDLTEQANNRIKNYCILAESLSPYRTRSTRAPLVHPANVETPNIAQVAEKLGISMSPPHHGRLYSEEFHSSVRRRTIEDGNEKWVKYRIKSLVKGRARVFPKFLKLHKMMGEQYASGLSSNCVHSVFEDLLQMNSPGKLFEGSGNLSISEWGVPTQLPPQPPLNTDEFFLDLTAGTLSDRKISESSSNHANQVDPFAGLFS</sequence>
<dbReference type="PANTHER" id="PTHR15288:SF0">
    <property type="entry name" value="UDENN DOMAIN-CONTAINING PROTEIN"/>
    <property type="match status" value="1"/>
</dbReference>
<dbReference type="SUPFAM" id="SSF48464">
    <property type="entry name" value="ENTH/VHS domain"/>
    <property type="match status" value="1"/>
</dbReference>
<dbReference type="Gene3D" id="1.25.40.90">
    <property type="match status" value="1"/>
</dbReference>
<dbReference type="Pfam" id="PF02141">
    <property type="entry name" value="DENN"/>
    <property type="match status" value="1"/>
</dbReference>
<dbReference type="InterPro" id="IPR001194">
    <property type="entry name" value="cDENN_dom"/>
</dbReference>
<accession>A0A0H5RBC2</accession>
<dbReference type="AlphaFoldDB" id="A0A0H5RBC2"/>
<dbReference type="PROSITE" id="PS50211">
    <property type="entry name" value="DENN"/>
    <property type="match status" value="1"/>
</dbReference>
<protein>
    <recommendedName>
        <fullName evidence="4">UDENN domain-containing protein</fullName>
    </recommendedName>
</protein>
<evidence type="ECO:0000259" key="1">
    <source>
        <dbReference type="PROSITE" id="PS50211"/>
    </source>
</evidence>
<proteinExistence type="predicted"/>
<feature type="domain" description="UDENN" evidence="1">
    <location>
        <begin position="8"/>
        <end position="423"/>
    </location>
</feature>
<dbReference type="InterPro" id="IPR043153">
    <property type="entry name" value="DENN_C"/>
</dbReference>
<feature type="domain" description="ENTH" evidence="2">
    <location>
        <begin position="461"/>
        <end position="592"/>
    </location>
</feature>
<dbReference type="PANTHER" id="PTHR15288">
    <property type="entry name" value="DENN DOMAIN-CONTAINING PROTEIN 2"/>
    <property type="match status" value="1"/>
</dbReference>